<keyword evidence="1" id="KW-0812">Transmembrane</keyword>
<keyword evidence="3" id="KW-1185">Reference proteome</keyword>
<feature type="transmembrane region" description="Helical" evidence="1">
    <location>
        <begin position="285"/>
        <end position="303"/>
    </location>
</feature>
<feature type="transmembrane region" description="Helical" evidence="1">
    <location>
        <begin position="241"/>
        <end position="265"/>
    </location>
</feature>
<dbReference type="EMBL" id="CP098502">
    <property type="protein sequence ID" value="UTI65904.1"/>
    <property type="molecule type" value="Genomic_DNA"/>
</dbReference>
<feature type="transmembrane region" description="Helical" evidence="1">
    <location>
        <begin position="70"/>
        <end position="91"/>
    </location>
</feature>
<feature type="transmembrane region" description="Helical" evidence="1">
    <location>
        <begin position="309"/>
        <end position="334"/>
    </location>
</feature>
<feature type="transmembrane region" description="Helical" evidence="1">
    <location>
        <begin position="103"/>
        <end position="121"/>
    </location>
</feature>
<evidence type="ECO:0000313" key="3">
    <source>
        <dbReference type="Proteomes" id="UP001056035"/>
    </source>
</evidence>
<protein>
    <recommendedName>
        <fullName evidence="4">Glycosyltransferase RgtA/B/C/D-like domain-containing protein</fullName>
    </recommendedName>
</protein>
<proteinExistence type="predicted"/>
<gene>
    <name evidence="2" type="ORF">NBH00_06745</name>
</gene>
<sequence length="477" mass="49668">MLVLLTGALLFLGVGAFVTPDTWLAIAAGRVVAGGIPHHDTLTAWTVGHRWIDQQWLGQLVLYDLWRAGGVRLLGAVNALAVVGSLTVVLVGARRRGGAPRQVVLVGLVAAVPLMLVAGNIRTQSLALPLFAAVLALLCSDSRTPSRRVFWVIPLLVLWANVHGSVFLGVALVGVAAACRLRDAAPPGERAATVLLVLLAGATLVATPYGLEIFAYVGDLAGNGEVRNVASDWMPVTLEPIQVPALVLAAGAVLAIVSSGSTLSLFERVALGLLLVAALSARRNLGWFGLAGALMLPACLPARRSPRSAASVAGGAATLISAVGAVVVAAVHGLGDAPRQVDRRFPPAAAAVISRAVAADPTAPIFVHPRYADWLLVAAPSLTGHIPFDIRYELLSEAELRRFRRVRGQVGDGWRSALGGARLIVLDRSERPLGHLPSAAAVLLQENGSRAAFVRGRIVVIVLGAPPRSHTSAADAR</sequence>
<feature type="transmembrane region" description="Helical" evidence="1">
    <location>
        <begin position="151"/>
        <end position="179"/>
    </location>
</feature>
<organism evidence="2 3">
    <name type="scientific">Paraconexibacter antarcticus</name>
    <dbReference type="NCBI Taxonomy" id="2949664"/>
    <lineage>
        <taxon>Bacteria</taxon>
        <taxon>Bacillati</taxon>
        <taxon>Actinomycetota</taxon>
        <taxon>Thermoleophilia</taxon>
        <taxon>Solirubrobacterales</taxon>
        <taxon>Paraconexibacteraceae</taxon>
        <taxon>Paraconexibacter</taxon>
    </lineage>
</organism>
<dbReference type="Proteomes" id="UP001056035">
    <property type="component" value="Chromosome"/>
</dbReference>
<feature type="transmembrane region" description="Helical" evidence="1">
    <location>
        <begin position="191"/>
        <end position="211"/>
    </location>
</feature>
<dbReference type="RefSeq" id="WP_254572582.1">
    <property type="nucleotide sequence ID" value="NZ_CP098502.1"/>
</dbReference>
<reference evidence="2 3" key="1">
    <citation type="submission" date="2022-06" db="EMBL/GenBank/DDBJ databases">
        <title>Paraconexibacter antarcticus.</title>
        <authorList>
            <person name="Kim C.S."/>
        </authorList>
    </citation>
    <scope>NUCLEOTIDE SEQUENCE [LARGE SCALE GENOMIC DNA]</scope>
    <source>
        <strain evidence="2 3">02-257</strain>
    </source>
</reference>
<accession>A0ABY5DZB3</accession>
<evidence type="ECO:0000256" key="1">
    <source>
        <dbReference type="SAM" id="Phobius"/>
    </source>
</evidence>
<keyword evidence="1" id="KW-1133">Transmembrane helix</keyword>
<keyword evidence="1" id="KW-0472">Membrane</keyword>
<evidence type="ECO:0000313" key="2">
    <source>
        <dbReference type="EMBL" id="UTI65904.1"/>
    </source>
</evidence>
<evidence type="ECO:0008006" key="4">
    <source>
        <dbReference type="Google" id="ProtNLM"/>
    </source>
</evidence>
<name>A0ABY5DZB3_9ACTN</name>